<reference evidence="10" key="1">
    <citation type="journal article" date="2023" name="G3 (Bethesda)">
        <title>Whole genome assembly and annotation of the endangered Caribbean coral Acropora cervicornis.</title>
        <authorList>
            <person name="Selwyn J.D."/>
            <person name="Vollmer S.V."/>
        </authorList>
    </citation>
    <scope>NUCLEOTIDE SEQUENCE</scope>
    <source>
        <strain evidence="10">K2</strain>
    </source>
</reference>
<dbReference type="FunFam" id="3.30.1490.100:FF:000003">
    <property type="entry name" value="Polymerase (DNA directed) iota"/>
    <property type="match status" value="1"/>
</dbReference>
<dbReference type="SUPFAM" id="SSF100879">
    <property type="entry name" value="Lesion bypass DNA polymerase (Y-family), little finger domain"/>
    <property type="match status" value="1"/>
</dbReference>
<evidence type="ECO:0000313" key="11">
    <source>
        <dbReference type="Proteomes" id="UP001249851"/>
    </source>
</evidence>
<dbReference type="Gene3D" id="2.30.30.770">
    <property type="match status" value="1"/>
</dbReference>
<dbReference type="Pfam" id="PF21999">
    <property type="entry name" value="IMS_HHH_1"/>
    <property type="match status" value="1"/>
</dbReference>
<dbReference type="InterPro" id="IPR041991">
    <property type="entry name" value="Ribosomal_eL27_KOW"/>
</dbReference>
<accession>A0AAD9V8C7</accession>
<dbReference type="InterPro" id="IPR043502">
    <property type="entry name" value="DNA/RNA_pol_sf"/>
</dbReference>
<keyword evidence="5" id="KW-0687">Ribonucleoprotein</keyword>
<comment type="caution">
    <text evidence="10">The sequence shown here is derived from an EMBL/GenBank/DDBJ whole genome shotgun (WGS) entry which is preliminary data.</text>
</comment>
<dbReference type="InterPro" id="IPR043128">
    <property type="entry name" value="Rev_trsase/Diguanyl_cyclase"/>
</dbReference>
<dbReference type="GO" id="GO:0006412">
    <property type="term" value="P:translation"/>
    <property type="evidence" value="ECO:0007669"/>
    <property type="project" value="InterPro"/>
</dbReference>
<keyword evidence="4" id="KW-0689">Ribosomal protein</keyword>
<dbReference type="InterPro" id="IPR036775">
    <property type="entry name" value="DNA_pol_Y-fam_lit_finger_sf"/>
</dbReference>
<dbReference type="PROSITE" id="PS50173">
    <property type="entry name" value="UMUC"/>
    <property type="match status" value="1"/>
</dbReference>
<dbReference type="InterPro" id="IPR038655">
    <property type="entry name" value="Ribosomal_eL27_sf"/>
</dbReference>
<evidence type="ECO:0000256" key="1">
    <source>
        <dbReference type="ARBA" id="ARBA00009124"/>
    </source>
</evidence>
<dbReference type="InterPro" id="IPR053848">
    <property type="entry name" value="IMS_HHH_1"/>
</dbReference>
<dbReference type="PANTHER" id="PTHR46404:SF1">
    <property type="entry name" value="DNA POLYMERASE IOTA"/>
    <property type="match status" value="1"/>
</dbReference>
<dbReference type="Gene3D" id="3.30.70.270">
    <property type="match status" value="1"/>
</dbReference>
<evidence type="ECO:0000256" key="5">
    <source>
        <dbReference type="ARBA" id="ARBA00023274"/>
    </source>
</evidence>
<comment type="similarity">
    <text evidence="2">Belongs to the DNA polymerase type-Y family.</text>
</comment>
<feature type="compositionally biased region" description="Polar residues" evidence="8">
    <location>
        <begin position="189"/>
        <end position="204"/>
    </location>
</feature>
<dbReference type="GO" id="GO:0003887">
    <property type="term" value="F:DNA-directed DNA polymerase activity"/>
    <property type="evidence" value="ECO:0007669"/>
    <property type="project" value="InterPro"/>
</dbReference>
<dbReference type="SUPFAM" id="SSF56672">
    <property type="entry name" value="DNA/RNA polymerases"/>
    <property type="match status" value="1"/>
</dbReference>
<keyword evidence="11" id="KW-1185">Reference proteome</keyword>
<dbReference type="InterPro" id="IPR001141">
    <property type="entry name" value="Ribosomal_eL27"/>
</dbReference>
<dbReference type="GO" id="GO:0006281">
    <property type="term" value="P:DNA repair"/>
    <property type="evidence" value="ECO:0007669"/>
    <property type="project" value="InterPro"/>
</dbReference>
<keyword evidence="3" id="KW-0237">DNA synthesis</keyword>
<name>A0AAD9V8C7_ACRCE</name>
<dbReference type="Pfam" id="PF00467">
    <property type="entry name" value="KOW"/>
    <property type="match status" value="1"/>
</dbReference>
<evidence type="ECO:0000256" key="2">
    <source>
        <dbReference type="ARBA" id="ARBA00010945"/>
    </source>
</evidence>
<dbReference type="InterPro" id="IPR005824">
    <property type="entry name" value="KOW"/>
</dbReference>
<dbReference type="Gene3D" id="6.10.250.1630">
    <property type="match status" value="1"/>
</dbReference>
<feature type="compositionally biased region" description="Acidic residues" evidence="8">
    <location>
        <begin position="176"/>
        <end position="188"/>
    </location>
</feature>
<comment type="similarity">
    <text evidence="1">Belongs to the eukaryotic ribosomal protein eL27 family.</text>
</comment>
<dbReference type="CDD" id="cd06090">
    <property type="entry name" value="KOW_RPL27"/>
    <property type="match status" value="1"/>
</dbReference>
<sequence length="763" mass="84786">MQYLKVSTESLRPSSVPQGLIRYNNNIEVVSHISEFLLFCLTFDLTNAISDSSKAMGKFIKAGKVVLVLSGRHAGKKAVIVKNYDDGSADKQYGHALVVGISRYPLRVAKGMSEKKIAKRSKIRTFVKVYNYNHLMPTSKDSIKDPALRRKAKDEAKAKLEERKRGLIEFQSSYGYDEEEDASDEEEWQSTPLSVTNCSRQSAISLLPPSKKPRIDSATTSSPGKIKTTPGKGTFLQPDCSLRHDRTIIHVDIDCFYAQVEMIRNPNLRNVPLGIQQKHIVVTCNYIAREQGVTKLSFITDAKKKCPDLVLVNGEDLTVYREFSGKVHSLLTQEFTPLVERLGMDENFLDVTDLVNTRLQNHTNETRSFVGAVYGKNSDENEIKAILNQVGLTCCAGIAHNKLLAKLVGGWKKPNMQSTLLPKDAENLLLGLRAKDIPGIGHSTAKKLQAMNVLSVTDLLSCPSQVLEREFGNLQTALMTKLCHGIDDCPVTPSGEFKSITDEDSFKKCSTLEDARKRLACLVEGLLPRVSSDRGAPETIKVTVRHHVDKSYKRESRQCRLPHVCFDDQIKARETLLMTCLKLFQKLVDVKKTFHLTLLGVSLLNFQKSPFAKSKNISNFFQKSFPNGNDSVSLISSPSTSTSCEVVELLHSDKISLSGHGVDKNVDHIGQVTGGTPIRKENELIVCPEGIDPQVFLELPLDVQKELKAQQSKERQSKNSVTLEAKKCPAGILKSFVGDSSIKLTSKAKKCSGIQKYFVKDRT</sequence>
<dbReference type="Pfam" id="PF11799">
    <property type="entry name" value="IMS_C"/>
    <property type="match status" value="1"/>
</dbReference>
<dbReference type="Gene3D" id="3.30.1490.100">
    <property type="entry name" value="DNA polymerase, Y-family, little finger domain"/>
    <property type="match status" value="1"/>
</dbReference>
<dbReference type="InterPro" id="IPR017961">
    <property type="entry name" value="DNA_pol_Y-fam_little_finger"/>
</dbReference>
<proteinExistence type="inferred from homology"/>
<dbReference type="InterPro" id="IPR008991">
    <property type="entry name" value="Translation_prot_SH3-like_sf"/>
</dbReference>
<evidence type="ECO:0000256" key="4">
    <source>
        <dbReference type="ARBA" id="ARBA00022980"/>
    </source>
</evidence>
<evidence type="ECO:0000313" key="10">
    <source>
        <dbReference type="EMBL" id="KAK2565051.1"/>
    </source>
</evidence>
<gene>
    <name evidence="10" type="ORF">P5673_011771</name>
</gene>
<dbReference type="Gene3D" id="1.10.150.20">
    <property type="entry name" value="5' to 3' exonuclease, C-terminal subdomain"/>
    <property type="match status" value="1"/>
</dbReference>
<feature type="region of interest" description="Disordered" evidence="8">
    <location>
        <begin position="176"/>
        <end position="232"/>
    </location>
</feature>
<evidence type="ECO:0000256" key="6">
    <source>
        <dbReference type="ARBA" id="ARBA00035224"/>
    </source>
</evidence>
<evidence type="ECO:0000256" key="7">
    <source>
        <dbReference type="ARBA" id="ARBA00035329"/>
    </source>
</evidence>
<protein>
    <recommendedName>
        <fullName evidence="6">Large ribosomal subunit protein eL27</fullName>
    </recommendedName>
    <alternativeName>
        <fullName evidence="7">60S ribosomal protein L27</fullName>
    </alternativeName>
</protein>
<dbReference type="FunFam" id="3.40.1170.60:FF:000006">
    <property type="entry name" value="DNA polymerase iota"/>
    <property type="match status" value="1"/>
</dbReference>
<evidence type="ECO:0000259" key="9">
    <source>
        <dbReference type="PROSITE" id="PS50173"/>
    </source>
</evidence>
<dbReference type="GO" id="GO:0003735">
    <property type="term" value="F:structural constituent of ribosome"/>
    <property type="evidence" value="ECO:0007669"/>
    <property type="project" value="InterPro"/>
</dbReference>
<dbReference type="GO" id="GO:1990904">
    <property type="term" value="C:ribonucleoprotein complex"/>
    <property type="evidence" value="ECO:0007669"/>
    <property type="project" value="UniProtKB-KW"/>
</dbReference>
<dbReference type="GO" id="GO:0005840">
    <property type="term" value="C:ribosome"/>
    <property type="evidence" value="ECO:0007669"/>
    <property type="project" value="UniProtKB-KW"/>
</dbReference>
<evidence type="ECO:0000256" key="8">
    <source>
        <dbReference type="SAM" id="MobiDB-lite"/>
    </source>
</evidence>
<dbReference type="Proteomes" id="UP001249851">
    <property type="component" value="Unassembled WGS sequence"/>
</dbReference>
<dbReference type="Pfam" id="PF00817">
    <property type="entry name" value="IMS"/>
    <property type="match status" value="1"/>
</dbReference>
<dbReference type="Pfam" id="PF01777">
    <property type="entry name" value="Ribosomal_L27e"/>
    <property type="match status" value="1"/>
</dbReference>
<feature type="domain" description="UmuC" evidence="9">
    <location>
        <begin position="248"/>
        <end position="441"/>
    </location>
</feature>
<dbReference type="SUPFAM" id="SSF50104">
    <property type="entry name" value="Translation proteins SH3-like domain"/>
    <property type="match status" value="1"/>
</dbReference>
<dbReference type="GO" id="GO:0019985">
    <property type="term" value="P:translesion synthesis"/>
    <property type="evidence" value="ECO:0007669"/>
    <property type="project" value="TreeGrafter"/>
</dbReference>
<dbReference type="EMBL" id="JARQWQ010000021">
    <property type="protein sequence ID" value="KAK2565051.1"/>
    <property type="molecule type" value="Genomic_DNA"/>
</dbReference>
<dbReference type="Gene3D" id="3.40.1170.60">
    <property type="match status" value="1"/>
</dbReference>
<reference evidence="10" key="2">
    <citation type="journal article" date="2023" name="Science">
        <title>Genomic signatures of disease resistance in endangered staghorn corals.</title>
        <authorList>
            <person name="Vollmer S.V."/>
            <person name="Selwyn J.D."/>
            <person name="Despard B.A."/>
            <person name="Roesel C.L."/>
        </authorList>
    </citation>
    <scope>NUCLEOTIDE SEQUENCE</scope>
    <source>
        <strain evidence="10">K2</strain>
    </source>
</reference>
<dbReference type="PANTHER" id="PTHR46404">
    <property type="entry name" value="DNA POLYMERASE IOTA"/>
    <property type="match status" value="1"/>
</dbReference>
<evidence type="ECO:0000256" key="3">
    <source>
        <dbReference type="ARBA" id="ARBA00022634"/>
    </source>
</evidence>
<organism evidence="10 11">
    <name type="scientific">Acropora cervicornis</name>
    <name type="common">Staghorn coral</name>
    <dbReference type="NCBI Taxonomy" id="6130"/>
    <lineage>
        <taxon>Eukaryota</taxon>
        <taxon>Metazoa</taxon>
        <taxon>Cnidaria</taxon>
        <taxon>Anthozoa</taxon>
        <taxon>Hexacorallia</taxon>
        <taxon>Scleractinia</taxon>
        <taxon>Astrocoeniina</taxon>
        <taxon>Acroporidae</taxon>
        <taxon>Acropora</taxon>
    </lineage>
</organism>
<dbReference type="AlphaFoldDB" id="A0AAD9V8C7"/>
<dbReference type="GO" id="GO:0003684">
    <property type="term" value="F:damaged DNA binding"/>
    <property type="evidence" value="ECO:0007669"/>
    <property type="project" value="InterPro"/>
</dbReference>
<dbReference type="SMART" id="SM00739">
    <property type="entry name" value="KOW"/>
    <property type="match status" value="1"/>
</dbReference>
<dbReference type="InterPro" id="IPR001126">
    <property type="entry name" value="UmuC"/>
</dbReference>